<feature type="domain" description="IclR-ED" evidence="5">
    <location>
        <begin position="85"/>
        <end position="268"/>
    </location>
</feature>
<keyword evidence="3" id="KW-0804">Transcription</keyword>
<gene>
    <name evidence="6" type="ORF">GM661_17210</name>
</gene>
<dbReference type="KEGG" id="ifn:GM661_17210"/>
<dbReference type="InterPro" id="IPR014757">
    <property type="entry name" value="Tscrpt_reg_IclR_C"/>
</dbReference>
<feature type="domain" description="HTH iclR-type" evidence="4">
    <location>
        <begin position="23"/>
        <end position="84"/>
    </location>
</feature>
<evidence type="ECO:0000256" key="3">
    <source>
        <dbReference type="ARBA" id="ARBA00023163"/>
    </source>
</evidence>
<dbReference type="GO" id="GO:0003700">
    <property type="term" value="F:DNA-binding transcription factor activity"/>
    <property type="evidence" value="ECO:0007669"/>
    <property type="project" value="TreeGrafter"/>
</dbReference>
<dbReference type="PANTHER" id="PTHR30136:SF35">
    <property type="entry name" value="HTH-TYPE TRANSCRIPTIONAL REGULATOR RV1719"/>
    <property type="match status" value="1"/>
</dbReference>
<proteinExistence type="predicted"/>
<dbReference type="EMBL" id="CP046640">
    <property type="protein sequence ID" value="QTL99564.1"/>
    <property type="molecule type" value="Genomic_DNA"/>
</dbReference>
<dbReference type="SUPFAM" id="SSF46785">
    <property type="entry name" value="Winged helix' DNA-binding domain"/>
    <property type="match status" value="1"/>
</dbReference>
<accession>A0A8A7KND4</accession>
<evidence type="ECO:0000259" key="5">
    <source>
        <dbReference type="PROSITE" id="PS51078"/>
    </source>
</evidence>
<dbReference type="PROSITE" id="PS51078">
    <property type="entry name" value="ICLR_ED"/>
    <property type="match status" value="1"/>
</dbReference>
<dbReference type="Pfam" id="PF09339">
    <property type="entry name" value="HTH_IclR"/>
    <property type="match status" value="1"/>
</dbReference>
<dbReference type="InterPro" id="IPR036388">
    <property type="entry name" value="WH-like_DNA-bd_sf"/>
</dbReference>
<dbReference type="GO" id="GO:0045892">
    <property type="term" value="P:negative regulation of DNA-templated transcription"/>
    <property type="evidence" value="ECO:0007669"/>
    <property type="project" value="TreeGrafter"/>
</dbReference>
<evidence type="ECO:0000313" key="6">
    <source>
        <dbReference type="EMBL" id="QTL99564.1"/>
    </source>
</evidence>
<evidence type="ECO:0000256" key="1">
    <source>
        <dbReference type="ARBA" id="ARBA00023015"/>
    </source>
</evidence>
<dbReference type="AlphaFoldDB" id="A0A8A7KND4"/>
<dbReference type="SMART" id="SM00346">
    <property type="entry name" value="HTH_ICLR"/>
    <property type="match status" value="1"/>
</dbReference>
<keyword evidence="7" id="KW-1185">Reference proteome</keyword>
<dbReference type="Pfam" id="PF01614">
    <property type="entry name" value="IclR_C"/>
    <property type="match status" value="1"/>
</dbReference>
<dbReference type="InterPro" id="IPR036390">
    <property type="entry name" value="WH_DNA-bd_sf"/>
</dbReference>
<dbReference type="InterPro" id="IPR005471">
    <property type="entry name" value="Tscrpt_reg_IclR_N"/>
</dbReference>
<evidence type="ECO:0000259" key="4">
    <source>
        <dbReference type="PROSITE" id="PS51077"/>
    </source>
</evidence>
<evidence type="ECO:0000313" key="7">
    <source>
        <dbReference type="Proteomes" id="UP000665020"/>
    </source>
</evidence>
<dbReference type="SUPFAM" id="SSF55781">
    <property type="entry name" value="GAF domain-like"/>
    <property type="match status" value="1"/>
</dbReference>
<keyword evidence="2" id="KW-0238">DNA-binding</keyword>
<sequence>MFKKEVLIFLLRGLNLVMVSGIVKSLQKGIRIIDCLAKNGEMGVTDLSKEFGVSKSSIYNLLNTFAQNHWVEKNEITNKYKLGIRLFELGNIVREGFQLREVAIPFMKELVDKIGETVHLTVLDDGMVVYIESAQPGNKFSAVSLNERRVYMHCTGVGKAIMAFLKEEEIDKIIEEKGLPLFTANTIIDSDELKKELGNIRKRGYAIDDIEHEPGVRCVGVPIFNEKGEAFASMSLTGPSPRFSDEKIKEYADIMKEITVIISKKLGWKEC</sequence>
<dbReference type="InterPro" id="IPR050707">
    <property type="entry name" value="HTH_MetabolicPath_Reg"/>
</dbReference>
<keyword evidence="1" id="KW-0805">Transcription regulation</keyword>
<evidence type="ECO:0000256" key="2">
    <source>
        <dbReference type="ARBA" id="ARBA00023125"/>
    </source>
</evidence>
<reference evidence="6" key="1">
    <citation type="submission" date="2019-12" db="EMBL/GenBank/DDBJ databases">
        <authorList>
            <person name="zhang j."/>
            <person name="sun C.M."/>
        </authorList>
    </citation>
    <scope>NUCLEOTIDE SEQUENCE</scope>
    <source>
        <strain evidence="6">NS-1</strain>
    </source>
</reference>
<dbReference type="Gene3D" id="1.10.10.10">
    <property type="entry name" value="Winged helix-like DNA-binding domain superfamily/Winged helix DNA-binding domain"/>
    <property type="match status" value="1"/>
</dbReference>
<dbReference type="GO" id="GO:0003677">
    <property type="term" value="F:DNA binding"/>
    <property type="evidence" value="ECO:0007669"/>
    <property type="project" value="UniProtKB-KW"/>
</dbReference>
<name>A0A8A7KND4_9FIRM</name>
<dbReference type="Proteomes" id="UP000665020">
    <property type="component" value="Chromosome"/>
</dbReference>
<dbReference type="InterPro" id="IPR029016">
    <property type="entry name" value="GAF-like_dom_sf"/>
</dbReference>
<dbReference type="PROSITE" id="PS51077">
    <property type="entry name" value="HTH_ICLR"/>
    <property type="match status" value="1"/>
</dbReference>
<dbReference type="Gene3D" id="3.30.450.40">
    <property type="match status" value="1"/>
</dbReference>
<dbReference type="PANTHER" id="PTHR30136">
    <property type="entry name" value="HELIX-TURN-HELIX TRANSCRIPTIONAL REGULATOR, ICLR FAMILY"/>
    <property type="match status" value="1"/>
</dbReference>
<organism evidence="6 7">
    <name type="scientific">Iocasia fonsfrigidae</name>
    <dbReference type="NCBI Taxonomy" id="2682810"/>
    <lineage>
        <taxon>Bacteria</taxon>
        <taxon>Bacillati</taxon>
        <taxon>Bacillota</taxon>
        <taxon>Clostridia</taxon>
        <taxon>Halanaerobiales</taxon>
        <taxon>Halanaerobiaceae</taxon>
        <taxon>Iocasia</taxon>
    </lineage>
</organism>
<protein>
    <submittedName>
        <fullName evidence="6">Helix-turn-helix domain-containing protein</fullName>
    </submittedName>
</protein>